<dbReference type="EMBL" id="WACR01000001">
    <property type="protein sequence ID" value="KAB1065962.1"/>
    <property type="molecule type" value="Genomic_DNA"/>
</dbReference>
<name>A0A6N6M9R8_9FLAO</name>
<sequence>MKKAHILGIIIIAIAIGAILTTLSDSSTYVAFDEAFSNPGEEYHVVGKLNKEKDLNYDPQTDPNKFTFHMIDNEGKEKEVVLHKSKPQDFERSEQIVLIGKAQGDEFHAKEVLMKCPSKYNDGTEGFKTEEEMEQIRAEEESSKASI</sequence>
<dbReference type="InterPro" id="IPR004329">
    <property type="entry name" value="CcmE"/>
</dbReference>
<evidence type="ECO:0000256" key="4">
    <source>
        <dbReference type="ARBA" id="ARBA00023136"/>
    </source>
</evidence>
<gene>
    <name evidence="6" type="ORF">F3059_00380</name>
</gene>
<keyword evidence="3" id="KW-0201">Cytochrome c-type biogenesis</keyword>
<evidence type="ECO:0000313" key="6">
    <source>
        <dbReference type="EMBL" id="KAB1065962.1"/>
    </source>
</evidence>
<dbReference type="OrthoDB" id="1524250at2"/>
<dbReference type="AlphaFoldDB" id="A0A6N6M9R8"/>
<feature type="region of interest" description="Disordered" evidence="5">
    <location>
        <begin position="120"/>
        <end position="147"/>
    </location>
</feature>
<keyword evidence="2" id="KW-0408">Iron</keyword>
<dbReference type="GO" id="GO:0017003">
    <property type="term" value="P:protein-heme linkage"/>
    <property type="evidence" value="ECO:0007669"/>
    <property type="project" value="InterPro"/>
</dbReference>
<keyword evidence="2" id="KW-0349">Heme</keyword>
<dbReference type="Gene3D" id="2.40.50.140">
    <property type="entry name" value="Nucleic acid-binding proteins"/>
    <property type="match status" value="1"/>
</dbReference>
<dbReference type="GO" id="GO:0005886">
    <property type="term" value="C:plasma membrane"/>
    <property type="evidence" value="ECO:0007669"/>
    <property type="project" value="InterPro"/>
</dbReference>
<dbReference type="InterPro" id="IPR036127">
    <property type="entry name" value="CcmE-like_sf"/>
</dbReference>
<dbReference type="Pfam" id="PF03100">
    <property type="entry name" value="CcmE"/>
    <property type="match status" value="1"/>
</dbReference>
<organism evidence="6 7">
    <name type="scientific">Salibacter halophilus</name>
    <dbReference type="NCBI Taxonomy" id="1803916"/>
    <lineage>
        <taxon>Bacteria</taxon>
        <taxon>Pseudomonadati</taxon>
        <taxon>Bacteroidota</taxon>
        <taxon>Flavobacteriia</taxon>
        <taxon>Flavobacteriales</taxon>
        <taxon>Salibacteraceae</taxon>
        <taxon>Salibacter</taxon>
    </lineage>
</organism>
<evidence type="ECO:0000256" key="1">
    <source>
        <dbReference type="ARBA" id="ARBA00004370"/>
    </source>
</evidence>
<reference evidence="6 7" key="1">
    <citation type="submission" date="2019-09" db="EMBL/GenBank/DDBJ databases">
        <title>Genomes of Cryomorphaceae.</title>
        <authorList>
            <person name="Bowman J.P."/>
        </authorList>
    </citation>
    <scope>NUCLEOTIDE SEQUENCE [LARGE SCALE GENOMIC DNA]</scope>
    <source>
        <strain evidence="6 7">KCTC 52047</strain>
    </source>
</reference>
<dbReference type="Proteomes" id="UP000435357">
    <property type="component" value="Unassembled WGS sequence"/>
</dbReference>
<comment type="subcellular location">
    <subcellularLocation>
        <location evidence="1">Membrane</location>
    </subcellularLocation>
</comment>
<evidence type="ECO:0000256" key="2">
    <source>
        <dbReference type="ARBA" id="ARBA00022617"/>
    </source>
</evidence>
<accession>A0A6N6M9R8</accession>
<evidence type="ECO:0000256" key="5">
    <source>
        <dbReference type="SAM" id="MobiDB-lite"/>
    </source>
</evidence>
<dbReference type="GO" id="GO:0017004">
    <property type="term" value="P:cytochrome complex assembly"/>
    <property type="evidence" value="ECO:0007669"/>
    <property type="project" value="UniProtKB-KW"/>
</dbReference>
<keyword evidence="2" id="KW-0479">Metal-binding</keyword>
<dbReference type="SUPFAM" id="SSF82093">
    <property type="entry name" value="Heme chaperone CcmE"/>
    <property type="match status" value="1"/>
</dbReference>
<dbReference type="RefSeq" id="WP_151165950.1">
    <property type="nucleotide sequence ID" value="NZ_WACR01000001.1"/>
</dbReference>
<dbReference type="GO" id="GO:0020037">
    <property type="term" value="F:heme binding"/>
    <property type="evidence" value="ECO:0007669"/>
    <property type="project" value="InterPro"/>
</dbReference>
<protein>
    <submittedName>
        <fullName evidence="6">Cytochrome c maturation protein CcmE</fullName>
    </submittedName>
</protein>
<keyword evidence="4" id="KW-0472">Membrane</keyword>
<dbReference type="InterPro" id="IPR012340">
    <property type="entry name" value="NA-bd_OB-fold"/>
</dbReference>
<evidence type="ECO:0000313" key="7">
    <source>
        <dbReference type="Proteomes" id="UP000435357"/>
    </source>
</evidence>
<proteinExistence type="predicted"/>
<feature type="compositionally biased region" description="Basic and acidic residues" evidence="5">
    <location>
        <begin position="125"/>
        <end position="147"/>
    </location>
</feature>
<comment type="caution">
    <text evidence="6">The sequence shown here is derived from an EMBL/GenBank/DDBJ whole genome shotgun (WGS) entry which is preliminary data.</text>
</comment>
<keyword evidence="7" id="KW-1185">Reference proteome</keyword>
<evidence type="ECO:0000256" key="3">
    <source>
        <dbReference type="ARBA" id="ARBA00022748"/>
    </source>
</evidence>